<accession>A0A0P7B3H2</accession>
<evidence type="ECO:0000313" key="1">
    <source>
        <dbReference type="EMBL" id="KPM33046.1"/>
    </source>
</evidence>
<gene>
    <name evidence="1" type="ORF">I595_1473</name>
</gene>
<reference evidence="1 2" key="1">
    <citation type="submission" date="2015-09" db="EMBL/GenBank/DDBJ databases">
        <title>Genome sequence of the marine flavobacterium Croceitalea dokdonensis DOKDO 023 that contains proton- and sodium-pumping rhodopsins.</title>
        <authorList>
            <person name="Kwon S.-K."/>
            <person name="Lee H.K."/>
            <person name="Kwak M.-J."/>
            <person name="Kim J.F."/>
        </authorList>
    </citation>
    <scope>NUCLEOTIDE SEQUENCE [LARGE SCALE GENOMIC DNA]</scope>
    <source>
        <strain evidence="1 2">DOKDO 023</strain>
    </source>
</reference>
<comment type="caution">
    <text evidence="1">The sequence shown here is derived from an EMBL/GenBank/DDBJ whole genome shotgun (WGS) entry which is preliminary data.</text>
</comment>
<dbReference type="EMBL" id="LDJX01000002">
    <property type="protein sequence ID" value="KPM33046.1"/>
    <property type="molecule type" value="Genomic_DNA"/>
</dbReference>
<dbReference type="Proteomes" id="UP000050280">
    <property type="component" value="Unassembled WGS sequence"/>
</dbReference>
<sequence>MVMGTNCLWIILHPIKQRNQSLHYLDVGKGTHDSGNIQKRGFSNVVAESKSLSNSQPEKYAEK</sequence>
<dbReference type="AlphaFoldDB" id="A0A0P7B3H2"/>
<keyword evidence="2" id="KW-1185">Reference proteome</keyword>
<organism evidence="1 2">
    <name type="scientific">Croceitalea dokdonensis DOKDO 023</name>
    <dbReference type="NCBI Taxonomy" id="1300341"/>
    <lineage>
        <taxon>Bacteria</taxon>
        <taxon>Pseudomonadati</taxon>
        <taxon>Bacteroidota</taxon>
        <taxon>Flavobacteriia</taxon>
        <taxon>Flavobacteriales</taxon>
        <taxon>Flavobacteriaceae</taxon>
        <taxon>Croceitalea</taxon>
    </lineage>
</organism>
<name>A0A0P7B3H2_9FLAO</name>
<proteinExistence type="predicted"/>
<evidence type="ECO:0000313" key="2">
    <source>
        <dbReference type="Proteomes" id="UP000050280"/>
    </source>
</evidence>
<protein>
    <submittedName>
        <fullName evidence="1">Uncharacterized protein</fullName>
    </submittedName>
</protein>
<dbReference type="STRING" id="1300341.I595_1473"/>